<dbReference type="InterPro" id="IPR037144">
    <property type="entry name" value="Peptidase_M1_pepN_C_sf"/>
</dbReference>
<protein>
    <recommendedName>
        <fullName evidence="5 13">Aminopeptidase N</fullName>
        <ecNumber evidence="4 13">3.4.11.2</ecNumber>
    </recommendedName>
</protein>
<evidence type="ECO:0000256" key="7">
    <source>
        <dbReference type="ARBA" id="ARBA00022670"/>
    </source>
</evidence>
<dbReference type="Pfam" id="PF17432">
    <property type="entry name" value="DUF3458_C"/>
    <property type="match status" value="1"/>
</dbReference>
<dbReference type="Gene3D" id="1.10.390.10">
    <property type="entry name" value="Neutral Protease Domain 2"/>
    <property type="match status" value="1"/>
</dbReference>
<dbReference type="Pfam" id="PF11940">
    <property type="entry name" value="DUF3458"/>
    <property type="match status" value="1"/>
</dbReference>
<dbReference type="PANTHER" id="PTHR46322">
    <property type="entry name" value="PUROMYCIN-SENSITIVE AMINOPEPTIDASE"/>
    <property type="match status" value="1"/>
</dbReference>
<dbReference type="Gene3D" id="3.30.2010.30">
    <property type="match status" value="1"/>
</dbReference>
<accession>A0AA37RYX8</accession>
<evidence type="ECO:0000256" key="10">
    <source>
        <dbReference type="ARBA" id="ARBA00022833"/>
    </source>
</evidence>
<evidence type="ECO:0000256" key="11">
    <source>
        <dbReference type="ARBA" id="ARBA00023049"/>
    </source>
</evidence>
<evidence type="ECO:0000256" key="5">
    <source>
        <dbReference type="ARBA" id="ARBA00015611"/>
    </source>
</evidence>
<dbReference type="EMBL" id="BSNC01000016">
    <property type="protein sequence ID" value="GLP98070.1"/>
    <property type="molecule type" value="Genomic_DNA"/>
</dbReference>
<reference evidence="18" key="2">
    <citation type="submission" date="2023-01" db="EMBL/GenBank/DDBJ databases">
        <title>Draft genome sequence of Paraferrimonas sedimenticola strain NBRC 101628.</title>
        <authorList>
            <person name="Sun Q."/>
            <person name="Mori K."/>
        </authorList>
    </citation>
    <scope>NUCLEOTIDE SEQUENCE</scope>
    <source>
        <strain evidence="18">NBRC 101628</strain>
    </source>
</reference>
<keyword evidence="7" id="KW-0645">Protease</keyword>
<dbReference type="FunFam" id="3.30.2010.30:FF:000002">
    <property type="entry name" value="Putative aminopeptidase N"/>
    <property type="match status" value="1"/>
</dbReference>
<evidence type="ECO:0000256" key="9">
    <source>
        <dbReference type="ARBA" id="ARBA00022801"/>
    </source>
</evidence>
<evidence type="ECO:0000256" key="6">
    <source>
        <dbReference type="ARBA" id="ARBA00022438"/>
    </source>
</evidence>
<evidence type="ECO:0000256" key="1">
    <source>
        <dbReference type="ARBA" id="ARBA00000098"/>
    </source>
</evidence>
<dbReference type="InterPro" id="IPR027268">
    <property type="entry name" value="Peptidase_M4/M1_CTD_sf"/>
</dbReference>
<feature type="domain" description="Aminopeptidase N-like N-terminal" evidence="17">
    <location>
        <begin position="24"/>
        <end position="185"/>
    </location>
</feature>
<dbReference type="GO" id="GO:0006508">
    <property type="term" value="P:proteolysis"/>
    <property type="evidence" value="ECO:0007669"/>
    <property type="project" value="UniProtKB-UniRule"/>
</dbReference>
<comment type="cofactor">
    <cofactor evidence="2">
        <name>Zn(2+)</name>
        <dbReference type="ChEBI" id="CHEBI:29105"/>
    </cofactor>
</comment>
<dbReference type="AlphaFoldDB" id="A0AA37RYX8"/>
<dbReference type="FunFam" id="2.60.40.1730:FF:000005">
    <property type="entry name" value="Aminopeptidase N"/>
    <property type="match status" value="1"/>
</dbReference>
<dbReference type="Pfam" id="PF17900">
    <property type="entry name" value="Peptidase_M1_N"/>
    <property type="match status" value="1"/>
</dbReference>
<dbReference type="InterPro" id="IPR038438">
    <property type="entry name" value="PepN_Ig-like_sf"/>
</dbReference>
<dbReference type="GO" id="GO:0008237">
    <property type="term" value="F:metallopeptidase activity"/>
    <property type="evidence" value="ECO:0007669"/>
    <property type="project" value="UniProtKB-UniRule"/>
</dbReference>
<dbReference type="FunFam" id="2.60.40.1840:FF:000001">
    <property type="entry name" value="Aminopeptidase N"/>
    <property type="match status" value="1"/>
</dbReference>
<dbReference type="InterPro" id="IPR024601">
    <property type="entry name" value="Peptidase_M1_pepN_C"/>
</dbReference>
<dbReference type="Gene3D" id="1.25.50.10">
    <property type="entry name" value="Peptidase M1, alanyl aminopeptidase, C-terminal domain"/>
    <property type="match status" value="1"/>
</dbReference>
<evidence type="ECO:0000313" key="18">
    <source>
        <dbReference type="EMBL" id="GLP98070.1"/>
    </source>
</evidence>
<keyword evidence="10" id="KW-0862">Zinc</keyword>
<dbReference type="SUPFAM" id="SSF63737">
    <property type="entry name" value="Leukotriene A4 hydrolase N-terminal domain"/>
    <property type="match status" value="1"/>
</dbReference>
<keyword evidence="11" id="KW-0482">Metalloprotease</keyword>
<evidence type="ECO:0000313" key="19">
    <source>
        <dbReference type="Proteomes" id="UP001161422"/>
    </source>
</evidence>
<keyword evidence="8" id="KW-0479">Metal-binding</keyword>
<evidence type="ECO:0000256" key="13">
    <source>
        <dbReference type="NCBIfam" id="TIGR02414"/>
    </source>
</evidence>
<dbReference type="SUPFAM" id="SSF55486">
    <property type="entry name" value="Metalloproteases ('zincins'), catalytic domain"/>
    <property type="match status" value="1"/>
</dbReference>
<dbReference type="Proteomes" id="UP001161422">
    <property type="component" value="Unassembled WGS sequence"/>
</dbReference>
<dbReference type="InterPro" id="IPR014782">
    <property type="entry name" value="Peptidase_M1_dom"/>
</dbReference>
<dbReference type="GO" id="GO:0016285">
    <property type="term" value="F:alanyl aminopeptidase activity"/>
    <property type="evidence" value="ECO:0007669"/>
    <property type="project" value="UniProtKB-EC"/>
</dbReference>
<feature type="domain" description="Peptidase M1 alanyl aminopeptidase C-terminal" evidence="16">
    <location>
        <begin position="549"/>
        <end position="865"/>
    </location>
</feature>
<evidence type="ECO:0000259" key="15">
    <source>
        <dbReference type="Pfam" id="PF11940"/>
    </source>
</evidence>
<proteinExistence type="inferred from homology"/>
<comment type="function">
    <text evidence="12">Aminopeptidase N is involved in the degradation of intracellular peptides generated by protein breakdown during normal growth as well as in response to nutrient starvation.</text>
</comment>
<evidence type="ECO:0000256" key="8">
    <source>
        <dbReference type="ARBA" id="ARBA00022723"/>
    </source>
</evidence>
<dbReference type="FunFam" id="1.10.390.10:FF:000002">
    <property type="entry name" value="Aminopeptidase N"/>
    <property type="match status" value="1"/>
</dbReference>
<dbReference type="PANTHER" id="PTHR46322:SF1">
    <property type="entry name" value="PUROMYCIN-SENSITIVE AMINOPEPTIDASE"/>
    <property type="match status" value="1"/>
</dbReference>
<keyword evidence="6 18" id="KW-0031">Aminopeptidase</keyword>
<comment type="catalytic activity">
    <reaction evidence="1">
        <text>Release of an N-terminal amino acid, Xaa-|-Yaa- from a peptide, amide or arylamide. Xaa is preferably Ala, but may be most amino acids including Pro (slow action). When a terminal hydrophobic residue is followed by a prolyl residue, the two may be released as an intact Xaa-Pro dipeptide.</text>
        <dbReference type="EC" id="3.4.11.2"/>
    </reaction>
</comment>
<sequence>MTDMQARHLKDYRAPDYTISDVHLTFELDPERTRVTARSTVSRLNSEATQLTLDGDELKLLSVSIDGKPCNDYQTTDSGLELPLPVDSAELEIVTEINPKANSKLEGLYLSDGAYCTQCEAEGFRRITYFLDRPDVLARYQVRVEAPLSDFPYLLSNGNLIAQGSLDGDKHYAEWQDPFPKPSYLFALVAGDFDCLNDSFTTRSGREVALQVFVDKGNLNKADHAMASLKHSMKWDEERFDLEYDLDIYMIVAVDFFNMGAMENKGLNLFNTKYVLADKASATDTDFHGIESVIGHEYFHNWTGNRVTCRDWFQLSLKEGLTVFRDQEFSSDLGSRTVNRIDAVKAIRNAQFAEDAGPMAHPIRPESVIEMNNFYTVTVYNKGAEVIRMMHTLLGESGFQAGMKLYFERYDGQAVTCDDFVAAMEDASGVDLTQFRRWYSQAGTPTVAVSHSYDAKSQRFELTLSQSTPDTADGSAKLPFHIPFDIELLDGNGKAIELRDEQGAQINSVLNLCESEQTFVFSQVPCEPVVSMLREFSAPVKLDYQFSEAQLTHLIRFASNEFSRWDAAQALATKLILENVARLQGGEACQPPKDLISAFEGLLGQTNADLAFVAECIATPEFAALVDASGKADVDALLEARAYHREQIGAQIQQVLADTYANLANEQSPTPASRALKNQCLSYLAAAGVPKAKALCQSQFDSADNMTDSLAALAAVALYKVPGADEMLKQFEQKWVKVPLVMDKWFALQGSRNDEDVLERMEYLCSHQAFSMSNPNRVYSLIGSFANRNPANFHKADGSGYRFLTERLIELNSLNPQVASRLITPLIQFQRFDVKRQELMKGELSRLLAMPDLAKDLYEKVSKALDA</sequence>
<comment type="similarity">
    <text evidence="3">Belongs to the peptidase M1 family.</text>
</comment>
<dbReference type="InterPro" id="IPR035414">
    <property type="entry name" value="Peptidase_M1_pepN_Ig-like"/>
</dbReference>
<keyword evidence="19" id="KW-1185">Reference proteome</keyword>
<dbReference type="Pfam" id="PF01433">
    <property type="entry name" value="Peptidase_M1"/>
    <property type="match status" value="1"/>
</dbReference>
<dbReference type="InterPro" id="IPR045357">
    <property type="entry name" value="Aminopeptidase_N-like_N"/>
</dbReference>
<dbReference type="EC" id="3.4.11.2" evidence="4 13"/>
<dbReference type="RefSeq" id="WP_095507186.1">
    <property type="nucleotide sequence ID" value="NZ_BSNC01000016.1"/>
</dbReference>
<dbReference type="CDD" id="cd09600">
    <property type="entry name" value="M1_APN"/>
    <property type="match status" value="1"/>
</dbReference>
<reference evidence="18" key="1">
    <citation type="journal article" date="2014" name="Int. J. Syst. Evol. Microbiol.">
        <title>Complete genome sequence of Corynebacterium casei LMG S-19264T (=DSM 44701T), isolated from a smear-ripened cheese.</title>
        <authorList>
            <consortium name="US DOE Joint Genome Institute (JGI-PGF)"/>
            <person name="Walter F."/>
            <person name="Albersmeier A."/>
            <person name="Kalinowski J."/>
            <person name="Ruckert C."/>
        </authorList>
    </citation>
    <scope>NUCLEOTIDE SEQUENCE</scope>
    <source>
        <strain evidence="18">NBRC 101628</strain>
    </source>
</reference>
<evidence type="ECO:0000256" key="4">
    <source>
        <dbReference type="ARBA" id="ARBA00012564"/>
    </source>
</evidence>
<dbReference type="Gene3D" id="2.60.40.1730">
    <property type="entry name" value="tricorn interacting facor f3 domain"/>
    <property type="match status" value="1"/>
</dbReference>
<gene>
    <name evidence="18" type="primary">pepN</name>
    <name evidence="18" type="ORF">GCM10007895_33770</name>
</gene>
<evidence type="ECO:0000256" key="2">
    <source>
        <dbReference type="ARBA" id="ARBA00001947"/>
    </source>
</evidence>
<dbReference type="Gene3D" id="2.60.40.1840">
    <property type="match status" value="1"/>
</dbReference>
<evidence type="ECO:0000256" key="3">
    <source>
        <dbReference type="ARBA" id="ARBA00010136"/>
    </source>
</evidence>
<dbReference type="InterPro" id="IPR012779">
    <property type="entry name" value="Peptidase_M1_pepN"/>
</dbReference>
<keyword evidence="9" id="KW-0378">Hydrolase</keyword>
<evidence type="ECO:0000256" key="12">
    <source>
        <dbReference type="ARBA" id="ARBA00059739"/>
    </source>
</evidence>
<dbReference type="InterPro" id="IPR042097">
    <property type="entry name" value="Aminopeptidase_N-like_N_sf"/>
</dbReference>
<dbReference type="NCBIfam" id="TIGR02414">
    <property type="entry name" value="pepN_proteo"/>
    <property type="match status" value="1"/>
</dbReference>
<evidence type="ECO:0000259" key="16">
    <source>
        <dbReference type="Pfam" id="PF17432"/>
    </source>
</evidence>
<comment type="caution">
    <text evidence="18">The sequence shown here is derived from an EMBL/GenBank/DDBJ whole genome shotgun (WGS) entry which is preliminary data.</text>
</comment>
<organism evidence="18 19">
    <name type="scientific">Paraferrimonas sedimenticola</name>
    <dbReference type="NCBI Taxonomy" id="375674"/>
    <lineage>
        <taxon>Bacteria</taxon>
        <taxon>Pseudomonadati</taxon>
        <taxon>Pseudomonadota</taxon>
        <taxon>Gammaproteobacteria</taxon>
        <taxon>Alteromonadales</taxon>
        <taxon>Ferrimonadaceae</taxon>
        <taxon>Paraferrimonas</taxon>
    </lineage>
</organism>
<feature type="domain" description="Peptidase M1 alanyl aminopeptidase Ig-like fold" evidence="15">
    <location>
        <begin position="443"/>
        <end position="545"/>
    </location>
</feature>
<dbReference type="GO" id="GO:0008270">
    <property type="term" value="F:zinc ion binding"/>
    <property type="evidence" value="ECO:0007669"/>
    <property type="project" value="InterPro"/>
</dbReference>
<evidence type="ECO:0000259" key="14">
    <source>
        <dbReference type="Pfam" id="PF01433"/>
    </source>
</evidence>
<name>A0AA37RYX8_9GAMM</name>
<dbReference type="PRINTS" id="PR00756">
    <property type="entry name" value="ALADIPTASE"/>
</dbReference>
<evidence type="ECO:0000259" key="17">
    <source>
        <dbReference type="Pfam" id="PF17900"/>
    </source>
</evidence>
<dbReference type="InterPro" id="IPR001930">
    <property type="entry name" value="Peptidase_M1"/>
</dbReference>
<feature type="domain" description="Peptidase M1 membrane alanine aminopeptidase" evidence="14">
    <location>
        <begin position="225"/>
        <end position="438"/>
    </location>
</feature>